<dbReference type="Proteomes" id="UP000278746">
    <property type="component" value="Unassembled WGS sequence"/>
</dbReference>
<organism evidence="2 3">
    <name type="scientific">Alteribacter keqinensis</name>
    <dbReference type="NCBI Taxonomy" id="2483800"/>
    <lineage>
        <taxon>Bacteria</taxon>
        <taxon>Bacillati</taxon>
        <taxon>Bacillota</taxon>
        <taxon>Bacilli</taxon>
        <taxon>Bacillales</taxon>
        <taxon>Bacillaceae</taxon>
        <taxon>Alteribacter</taxon>
    </lineage>
</organism>
<evidence type="ECO:0000256" key="1">
    <source>
        <dbReference type="SAM" id="Phobius"/>
    </source>
</evidence>
<keyword evidence="1" id="KW-1133">Transmembrane helix</keyword>
<dbReference type="RefSeq" id="WP_122901592.1">
    <property type="nucleotide sequence ID" value="NZ_RHIB01000004.1"/>
</dbReference>
<keyword evidence="1" id="KW-0812">Transmembrane</keyword>
<proteinExistence type="predicted"/>
<feature type="transmembrane region" description="Helical" evidence="1">
    <location>
        <begin position="12"/>
        <end position="29"/>
    </location>
</feature>
<dbReference type="AlphaFoldDB" id="A0A3M7TLJ7"/>
<name>A0A3M7TLJ7_9BACI</name>
<dbReference type="EMBL" id="RHIB01000004">
    <property type="protein sequence ID" value="RNA66214.1"/>
    <property type="molecule type" value="Genomic_DNA"/>
</dbReference>
<evidence type="ECO:0000313" key="2">
    <source>
        <dbReference type="EMBL" id="RNA66214.1"/>
    </source>
</evidence>
<comment type="caution">
    <text evidence="2">The sequence shown here is derived from an EMBL/GenBank/DDBJ whole genome shotgun (WGS) entry which is preliminary data.</text>
</comment>
<protein>
    <submittedName>
        <fullName evidence="2">Uncharacterized protein</fullName>
    </submittedName>
</protein>
<gene>
    <name evidence="2" type="ORF">EBO34_18970</name>
</gene>
<keyword evidence="1" id="KW-0472">Membrane</keyword>
<evidence type="ECO:0000313" key="3">
    <source>
        <dbReference type="Proteomes" id="UP000278746"/>
    </source>
</evidence>
<keyword evidence="3" id="KW-1185">Reference proteome</keyword>
<sequence length="228" mass="26558">MNFINKKVIRNFAVFIAFIIPVIISWKAYEISKEANEIALQSFEIQQKEYEAKTEFILGGPYDKEKKEIEIRPLTQGTEIIRLNIDFPGEINSNRIPLTGTLDTKELEVWIVNQIENMSKRDERFNIPDVDIGNEIKGIKVSGELPVIINSEYVASHESFHVQNLYRINYIGSLLREGKFEIEHIALLRDVDLGTGEYSEEFLMMELERYLYNKIDTDFIFEGIPWSN</sequence>
<accession>A0A3M7TLJ7</accession>
<reference evidence="2 3" key="1">
    <citation type="submission" date="2018-10" db="EMBL/GenBank/DDBJ databases">
        <title>Bacillus Keqinensis sp. nov., a moderately halophilic bacterium isolated from a saline-alkaline lake.</title>
        <authorList>
            <person name="Wang H."/>
        </authorList>
    </citation>
    <scope>NUCLEOTIDE SEQUENCE [LARGE SCALE GENOMIC DNA]</scope>
    <source>
        <strain evidence="2 3">KQ-3</strain>
    </source>
</reference>